<evidence type="ECO:0000259" key="6">
    <source>
        <dbReference type="PROSITE" id="PS50966"/>
    </source>
</evidence>
<dbReference type="AlphaFoldDB" id="A0A6L2P3U0"/>
<gene>
    <name evidence="7" type="ORF">Tci_063683</name>
</gene>
<feature type="region of interest" description="Disordered" evidence="5">
    <location>
        <begin position="255"/>
        <end position="282"/>
    </location>
</feature>
<dbReference type="InterPro" id="IPR006564">
    <property type="entry name" value="Znf_PMZ"/>
</dbReference>
<dbReference type="PROSITE" id="PS50966">
    <property type="entry name" value="ZF_SWIM"/>
    <property type="match status" value="1"/>
</dbReference>
<evidence type="ECO:0000256" key="2">
    <source>
        <dbReference type="ARBA" id="ARBA00022771"/>
    </source>
</evidence>
<evidence type="ECO:0000256" key="1">
    <source>
        <dbReference type="ARBA" id="ARBA00022723"/>
    </source>
</evidence>
<sequence>MTDRHSAIIRECNMIFSNAFHGYCYRHLMMNCKLKSDKLQCVFWKTCKAYTPEEFQRRTSDLRGLRPKAYQKLEDAGFETWSRAICPANRYNYMTSNNVESINNLSRHVRKTPMTMLIEWYKALLEKWYYSSVHTLSDWATHIVMDRMQKSVNWKVYRIHQGKVYQVNDRRKVHRVYLTTCSCTCRKWQLSGIPCSHVITVGRVMGCTDCSDMTLAYTNMIGRSQEYEPAYTNSHRRSQEYKPVYNNMIRMSQEYSPSYNNNNRRSQEHEAANNNIKCTGMA</sequence>
<keyword evidence="3" id="KW-0862">Zinc</keyword>
<keyword evidence="1" id="KW-0479">Metal-binding</keyword>
<dbReference type="Pfam" id="PF04434">
    <property type="entry name" value="SWIM"/>
    <property type="match status" value="1"/>
</dbReference>
<keyword evidence="2 4" id="KW-0863">Zinc-finger</keyword>
<evidence type="ECO:0000256" key="3">
    <source>
        <dbReference type="ARBA" id="ARBA00022833"/>
    </source>
</evidence>
<protein>
    <recommendedName>
        <fullName evidence="6">SWIM-type domain-containing protein</fullName>
    </recommendedName>
</protein>
<dbReference type="PANTHER" id="PTHR31973">
    <property type="entry name" value="POLYPROTEIN, PUTATIVE-RELATED"/>
    <property type="match status" value="1"/>
</dbReference>
<dbReference type="PANTHER" id="PTHR31973:SF187">
    <property type="entry name" value="MUTATOR TRANSPOSASE MUDRA PROTEIN"/>
    <property type="match status" value="1"/>
</dbReference>
<organism evidence="7">
    <name type="scientific">Tanacetum cinerariifolium</name>
    <name type="common">Dalmatian daisy</name>
    <name type="synonym">Chrysanthemum cinerariifolium</name>
    <dbReference type="NCBI Taxonomy" id="118510"/>
    <lineage>
        <taxon>Eukaryota</taxon>
        <taxon>Viridiplantae</taxon>
        <taxon>Streptophyta</taxon>
        <taxon>Embryophyta</taxon>
        <taxon>Tracheophyta</taxon>
        <taxon>Spermatophyta</taxon>
        <taxon>Magnoliopsida</taxon>
        <taxon>eudicotyledons</taxon>
        <taxon>Gunneridae</taxon>
        <taxon>Pentapetalae</taxon>
        <taxon>asterids</taxon>
        <taxon>campanulids</taxon>
        <taxon>Asterales</taxon>
        <taxon>Asteraceae</taxon>
        <taxon>Asteroideae</taxon>
        <taxon>Anthemideae</taxon>
        <taxon>Anthemidinae</taxon>
        <taxon>Tanacetum</taxon>
    </lineage>
</organism>
<evidence type="ECO:0000256" key="5">
    <source>
        <dbReference type="SAM" id="MobiDB-lite"/>
    </source>
</evidence>
<feature type="domain" description="SWIM-type" evidence="6">
    <location>
        <begin position="165"/>
        <end position="206"/>
    </location>
</feature>
<comment type="caution">
    <text evidence="7">The sequence shown here is derived from an EMBL/GenBank/DDBJ whole genome shotgun (WGS) entry which is preliminary data.</text>
</comment>
<feature type="compositionally biased region" description="Polar residues" evidence="5">
    <location>
        <begin position="272"/>
        <end position="282"/>
    </location>
</feature>
<dbReference type="SMART" id="SM00575">
    <property type="entry name" value="ZnF_PMZ"/>
    <property type="match status" value="1"/>
</dbReference>
<dbReference type="InterPro" id="IPR007527">
    <property type="entry name" value="Znf_SWIM"/>
</dbReference>
<evidence type="ECO:0000256" key="4">
    <source>
        <dbReference type="PROSITE-ProRule" id="PRU00325"/>
    </source>
</evidence>
<proteinExistence type="predicted"/>
<accession>A0A6L2P3U0</accession>
<dbReference type="GO" id="GO:0008270">
    <property type="term" value="F:zinc ion binding"/>
    <property type="evidence" value="ECO:0007669"/>
    <property type="project" value="UniProtKB-KW"/>
</dbReference>
<name>A0A6L2P3U0_TANCI</name>
<reference evidence="7" key="1">
    <citation type="journal article" date="2019" name="Sci. Rep.">
        <title>Draft genome of Tanacetum cinerariifolium, the natural source of mosquito coil.</title>
        <authorList>
            <person name="Yamashiro T."/>
            <person name="Shiraishi A."/>
            <person name="Satake H."/>
            <person name="Nakayama K."/>
        </authorList>
    </citation>
    <scope>NUCLEOTIDE SEQUENCE</scope>
</reference>
<dbReference type="EMBL" id="BKCJ010010466">
    <property type="protein sequence ID" value="GEU91705.1"/>
    <property type="molecule type" value="Genomic_DNA"/>
</dbReference>
<evidence type="ECO:0000313" key="7">
    <source>
        <dbReference type="EMBL" id="GEU91705.1"/>
    </source>
</evidence>